<sequence length="291" mass="32791">MLPLRVGSEYRLLIHFCFLRKPQDFHLPSTSDEECQMIKNEPWEQESQVKVLAETEITPSTFNTISNSSDGNQVLSIDIKVVMGFLIFVNTVASLNHRDSWDLESSDYRPCDVLTSRLGDTFIQALTTSLPFLPLFLIGLIIHQMTICSSFCSLVILVLINLLASKVFFSFLYMTIPTWIATSAPLVLTSKSTLSNKMEKLSNSRFGPQQVKSVSERSPAFTTEELIRDYGVGKSWLLLRYCVQLSVSDVLESTVFVAFDGEMTKPINVHAAERPTMKLMLLEIAAKQMND</sequence>
<name>A0ABQ8AX48_BRANA</name>
<keyword evidence="1" id="KW-0472">Membrane</keyword>
<dbReference type="EMBL" id="JAGKQM010000012">
    <property type="protein sequence ID" value="KAH0897129.1"/>
    <property type="molecule type" value="Genomic_DNA"/>
</dbReference>
<feature type="transmembrane region" description="Helical" evidence="1">
    <location>
        <begin position="132"/>
        <end position="162"/>
    </location>
</feature>
<feature type="transmembrane region" description="Helical" evidence="1">
    <location>
        <begin position="168"/>
        <end position="188"/>
    </location>
</feature>
<reference evidence="2 3" key="1">
    <citation type="submission" date="2021-05" db="EMBL/GenBank/DDBJ databases">
        <title>Genome Assembly of Synthetic Allotetraploid Brassica napus Reveals Homoeologous Exchanges between Subgenomes.</title>
        <authorList>
            <person name="Davis J.T."/>
        </authorList>
    </citation>
    <scope>NUCLEOTIDE SEQUENCE [LARGE SCALE GENOMIC DNA]</scope>
    <source>
        <strain evidence="3">cv. Da-Ae</strain>
        <tissue evidence="2">Seedling</tissue>
    </source>
</reference>
<protein>
    <submittedName>
        <fullName evidence="2">Uncharacterized protein</fullName>
    </submittedName>
</protein>
<evidence type="ECO:0000313" key="2">
    <source>
        <dbReference type="EMBL" id="KAH0897129.1"/>
    </source>
</evidence>
<keyword evidence="3" id="KW-1185">Reference proteome</keyword>
<gene>
    <name evidence="2" type="ORF">HID58_046697</name>
</gene>
<comment type="caution">
    <text evidence="2">The sequence shown here is derived from an EMBL/GenBank/DDBJ whole genome shotgun (WGS) entry which is preliminary data.</text>
</comment>
<accession>A0ABQ8AX48</accession>
<evidence type="ECO:0000313" key="3">
    <source>
        <dbReference type="Proteomes" id="UP000824890"/>
    </source>
</evidence>
<keyword evidence="1" id="KW-1133">Transmembrane helix</keyword>
<organism evidence="2 3">
    <name type="scientific">Brassica napus</name>
    <name type="common">Rape</name>
    <dbReference type="NCBI Taxonomy" id="3708"/>
    <lineage>
        <taxon>Eukaryota</taxon>
        <taxon>Viridiplantae</taxon>
        <taxon>Streptophyta</taxon>
        <taxon>Embryophyta</taxon>
        <taxon>Tracheophyta</taxon>
        <taxon>Spermatophyta</taxon>
        <taxon>Magnoliopsida</taxon>
        <taxon>eudicotyledons</taxon>
        <taxon>Gunneridae</taxon>
        <taxon>Pentapetalae</taxon>
        <taxon>rosids</taxon>
        <taxon>malvids</taxon>
        <taxon>Brassicales</taxon>
        <taxon>Brassicaceae</taxon>
        <taxon>Brassiceae</taxon>
        <taxon>Brassica</taxon>
    </lineage>
</organism>
<keyword evidence="1" id="KW-0812">Transmembrane</keyword>
<evidence type="ECO:0000256" key="1">
    <source>
        <dbReference type="SAM" id="Phobius"/>
    </source>
</evidence>
<proteinExistence type="predicted"/>
<dbReference type="Proteomes" id="UP000824890">
    <property type="component" value="Unassembled WGS sequence"/>
</dbReference>